<dbReference type="EMBL" id="CP001720">
    <property type="protein sequence ID" value="ACV64836.1"/>
    <property type="molecule type" value="Genomic_DNA"/>
</dbReference>
<organism evidence="8 9">
    <name type="scientific">Desulfofarcimen acetoxidans (strain ATCC 49208 / DSM 771 / KCTC 5769 / VKM B-1644 / 5575)</name>
    <name type="common">Desulfotomaculum acetoxidans</name>
    <dbReference type="NCBI Taxonomy" id="485916"/>
    <lineage>
        <taxon>Bacteria</taxon>
        <taxon>Bacillati</taxon>
        <taxon>Bacillota</taxon>
        <taxon>Clostridia</taxon>
        <taxon>Eubacteriales</taxon>
        <taxon>Peptococcaceae</taxon>
        <taxon>Desulfofarcimen</taxon>
    </lineage>
</organism>
<sequence length="182" mass="20367">MLRGAVARRYAHAMFELALEGNMLDSLESDLKGVLEIIESNPELKRIIYHPQVTSKDKKDLVGNIFSDYISPVAKNSLFFLIDRRRESFLGDIVAAFVLLANQHRNIVEVHVTSAIEMNEKEQKSLAKVLDKLAGKKVQPEYAVDPSLIGGVVVRIGDRVIDGSVKTRLATLKDRLIQNQVN</sequence>
<comment type="function">
    <text evidence="7">F(1)F(0) ATP synthase produces ATP from ADP in the presence of a proton or sodium gradient. F-type ATPases consist of two structural domains, F(1) containing the extramembraneous catalytic core and F(0) containing the membrane proton channel, linked together by a central stalk and a peripheral stalk. During catalysis, ATP synthesis in the catalytic domain of F(1) is coupled via a rotary mechanism of the central stalk subunits to proton translocation.</text>
</comment>
<dbReference type="Gene3D" id="1.10.520.20">
    <property type="entry name" value="N-terminal domain of the delta subunit of the F1F0-ATP synthase"/>
    <property type="match status" value="1"/>
</dbReference>
<evidence type="ECO:0000313" key="9">
    <source>
        <dbReference type="Proteomes" id="UP000002217"/>
    </source>
</evidence>
<evidence type="ECO:0000313" key="8">
    <source>
        <dbReference type="EMBL" id="ACV64836.1"/>
    </source>
</evidence>
<dbReference type="InterPro" id="IPR000711">
    <property type="entry name" value="ATPase_OSCP/dsu"/>
</dbReference>
<dbReference type="NCBIfam" id="TIGR01145">
    <property type="entry name" value="ATP_synt_delta"/>
    <property type="match status" value="1"/>
</dbReference>
<dbReference type="GO" id="GO:0046933">
    <property type="term" value="F:proton-transporting ATP synthase activity, rotational mechanism"/>
    <property type="evidence" value="ECO:0007669"/>
    <property type="project" value="UniProtKB-UniRule"/>
</dbReference>
<dbReference type="PRINTS" id="PR00125">
    <property type="entry name" value="ATPASEDELTA"/>
</dbReference>
<comment type="subcellular location">
    <subcellularLocation>
        <location evidence="7">Cell membrane</location>
        <topology evidence="7">Peripheral membrane protein</topology>
    </subcellularLocation>
    <subcellularLocation>
        <location evidence="1">Membrane</location>
    </subcellularLocation>
</comment>
<keyword evidence="5 7" id="KW-0472">Membrane</keyword>
<evidence type="ECO:0000256" key="2">
    <source>
        <dbReference type="ARBA" id="ARBA00022448"/>
    </source>
</evidence>
<keyword evidence="7" id="KW-1003">Cell membrane</keyword>
<dbReference type="AlphaFoldDB" id="C8VZ91"/>
<evidence type="ECO:0000256" key="7">
    <source>
        <dbReference type="HAMAP-Rule" id="MF_01416"/>
    </source>
</evidence>
<dbReference type="KEGG" id="dae:Dtox_4168"/>
<keyword evidence="9" id="KW-1185">Reference proteome</keyword>
<evidence type="ECO:0000256" key="1">
    <source>
        <dbReference type="ARBA" id="ARBA00004370"/>
    </source>
</evidence>
<proteinExistence type="inferred from homology"/>
<dbReference type="Proteomes" id="UP000002217">
    <property type="component" value="Chromosome"/>
</dbReference>
<evidence type="ECO:0000256" key="4">
    <source>
        <dbReference type="ARBA" id="ARBA00023065"/>
    </source>
</evidence>
<name>C8VZ91_DESAS</name>
<keyword evidence="3 7" id="KW-0375">Hydrogen ion transport</keyword>
<dbReference type="PANTHER" id="PTHR11910">
    <property type="entry name" value="ATP SYNTHASE DELTA CHAIN"/>
    <property type="match status" value="1"/>
</dbReference>
<keyword evidence="6 7" id="KW-0066">ATP synthesis</keyword>
<dbReference type="STRING" id="485916.Dtox_4168"/>
<comment type="function">
    <text evidence="7">This protein is part of the stalk that links CF(0) to CF(1). It either transmits conformational changes from CF(0) to CF(1) or is implicated in proton conduction.</text>
</comment>
<keyword evidence="2 7" id="KW-0813">Transport</keyword>
<dbReference type="HOGENOM" id="CLU_085114_1_1_9"/>
<dbReference type="HAMAP" id="MF_01416">
    <property type="entry name" value="ATP_synth_delta_bact"/>
    <property type="match status" value="1"/>
</dbReference>
<keyword evidence="4 7" id="KW-0406">Ion transport</keyword>
<dbReference type="Pfam" id="PF00213">
    <property type="entry name" value="OSCP"/>
    <property type="match status" value="1"/>
</dbReference>
<keyword evidence="7" id="KW-0139">CF(1)</keyword>
<reference evidence="8 9" key="1">
    <citation type="journal article" date="2009" name="Stand. Genomic Sci.">
        <title>Complete genome sequence of Desulfotomaculum acetoxidans type strain (5575).</title>
        <authorList>
            <person name="Spring S."/>
            <person name="Lapidus A."/>
            <person name="Schroder M."/>
            <person name="Gleim D."/>
            <person name="Sims D."/>
            <person name="Meincke L."/>
            <person name="Glavina Del Rio T."/>
            <person name="Tice H."/>
            <person name="Copeland A."/>
            <person name="Cheng J.F."/>
            <person name="Lucas S."/>
            <person name="Chen F."/>
            <person name="Nolan M."/>
            <person name="Bruce D."/>
            <person name="Goodwin L."/>
            <person name="Pitluck S."/>
            <person name="Ivanova N."/>
            <person name="Mavromatis K."/>
            <person name="Mikhailova N."/>
            <person name="Pati A."/>
            <person name="Chen A."/>
            <person name="Palaniappan K."/>
            <person name="Land M."/>
            <person name="Hauser L."/>
            <person name="Chang Y.J."/>
            <person name="Jeffries C.D."/>
            <person name="Chain P."/>
            <person name="Saunders E."/>
            <person name="Brettin T."/>
            <person name="Detter J.C."/>
            <person name="Goker M."/>
            <person name="Bristow J."/>
            <person name="Eisen J.A."/>
            <person name="Markowitz V."/>
            <person name="Hugenholtz P."/>
            <person name="Kyrpides N.C."/>
            <person name="Klenk H.P."/>
            <person name="Han C."/>
        </authorList>
    </citation>
    <scope>NUCLEOTIDE SEQUENCE [LARGE SCALE GENOMIC DNA]</scope>
    <source>
        <strain evidence="9">ATCC 49208 / DSM 771 / VKM B-1644</strain>
    </source>
</reference>
<protein>
    <recommendedName>
        <fullName evidence="7">ATP synthase subunit delta</fullName>
    </recommendedName>
    <alternativeName>
        <fullName evidence="7">ATP synthase F(1) sector subunit delta</fullName>
    </alternativeName>
    <alternativeName>
        <fullName evidence="7">F-type ATPase subunit delta</fullName>
        <shortName evidence="7">F-ATPase subunit delta</shortName>
    </alternativeName>
</protein>
<dbReference type="NCBIfam" id="NF004403">
    <property type="entry name" value="PRK05758.2-4"/>
    <property type="match status" value="1"/>
</dbReference>
<comment type="similarity">
    <text evidence="7">Belongs to the ATPase delta chain family.</text>
</comment>
<dbReference type="OrthoDB" id="9802471at2"/>
<dbReference type="GO" id="GO:0045259">
    <property type="term" value="C:proton-transporting ATP synthase complex"/>
    <property type="evidence" value="ECO:0007669"/>
    <property type="project" value="UniProtKB-KW"/>
</dbReference>
<dbReference type="eggNOG" id="COG0712">
    <property type="taxonomic scope" value="Bacteria"/>
</dbReference>
<dbReference type="NCBIfam" id="NF004402">
    <property type="entry name" value="PRK05758.2-2"/>
    <property type="match status" value="1"/>
</dbReference>
<comment type="subunit">
    <text evidence="7">F-type ATPases have 2 components, F(1) - the catalytic core - and F(0) - the membrane proton channel. F(1) has five subunits: alpha(3), beta(3), gamma(1), delta(1), epsilon(1). F(0) has three main subunits: a(1), b(2) and c(10-14). The alpha and beta chains form an alternating ring which encloses part of the gamma chain. F(1) is attached to F(0) by a central stalk formed by the gamma and epsilon chains, while a peripheral stalk is formed by the delta and b chains.</text>
</comment>
<gene>
    <name evidence="7" type="primary">atpH</name>
    <name evidence="8" type="ordered locus">Dtox_4168</name>
</gene>
<accession>C8VZ91</accession>
<dbReference type="RefSeq" id="WP_015759506.1">
    <property type="nucleotide sequence ID" value="NC_013216.1"/>
</dbReference>
<dbReference type="SUPFAM" id="SSF47928">
    <property type="entry name" value="N-terminal domain of the delta subunit of the F1F0-ATP synthase"/>
    <property type="match status" value="1"/>
</dbReference>
<evidence type="ECO:0000256" key="3">
    <source>
        <dbReference type="ARBA" id="ARBA00022781"/>
    </source>
</evidence>
<evidence type="ECO:0000256" key="6">
    <source>
        <dbReference type="ARBA" id="ARBA00023310"/>
    </source>
</evidence>
<dbReference type="InterPro" id="IPR026015">
    <property type="entry name" value="ATP_synth_OSCP/delta_N_sf"/>
</dbReference>
<evidence type="ECO:0000256" key="5">
    <source>
        <dbReference type="ARBA" id="ARBA00023136"/>
    </source>
</evidence>
<dbReference type="GO" id="GO:0005886">
    <property type="term" value="C:plasma membrane"/>
    <property type="evidence" value="ECO:0007669"/>
    <property type="project" value="UniProtKB-SubCell"/>
</dbReference>